<protein>
    <submittedName>
        <fullName evidence="1">Uncharacterized protein</fullName>
    </submittedName>
</protein>
<gene>
    <name evidence="1" type="ORF">TUM19329_21440</name>
</gene>
<sequence length="77" mass="9182">MLRFFPAHKEPDRNKNFFQNYSDHLNYLQVKFQKIWDDFQEKATFDQKLDFIGEQALERLTCILSESPGKCLPLSPD</sequence>
<dbReference type="AlphaFoldDB" id="A0A6F8T6E8"/>
<keyword evidence="2" id="KW-1185">Reference proteome</keyword>
<dbReference type="EMBL" id="AP022839">
    <property type="protein sequence ID" value="BCA95783.1"/>
    <property type="molecule type" value="Genomic_DNA"/>
</dbReference>
<evidence type="ECO:0000313" key="2">
    <source>
        <dbReference type="Proteomes" id="UP000502894"/>
    </source>
</evidence>
<name>A0A6F8T6E8_9GAMM</name>
<accession>A0A6F8T6E8</accession>
<organism evidence="1 2">
    <name type="scientific">Legionella antarctica</name>
    <dbReference type="NCBI Taxonomy" id="2708020"/>
    <lineage>
        <taxon>Bacteria</taxon>
        <taxon>Pseudomonadati</taxon>
        <taxon>Pseudomonadota</taxon>
        <taxon>Gammaproteobacteria</taxon>
        <taxon>Legionellales</taxon>
        <taxon>Legionellaceae</taxon>
        <taxon>Legionella</taxon>
    </lineage>
</organism>
<dbReference type="KEGG" id="lant:TUM19329_21440"/>
<reference evidence="1" key="1">
    <citation type="journal article" date="2020" name="Microbiol. Resour. Announc.">
        <title>Complete Genome Sequence of Novel Psychrotolerant Legionella Strain TUM19329, Isolated from Antarctic Lake Sediment.</title>
        <authorList>
            <person name="Shimada S."/>
            <person name="Nakai R."/>
            <person name="Aoki K."/>
            <person name="Shimoeda N."/>
            <person name="Ohno G."/>
            <person name="Miyazaki Y."/>
            <person name="Kudoh S."/>
            <person name="Imura S."/>
            <person name="Watanabe K."/>
            <person name="Ishii Y."/>
            <person name="Tateda K."/>
        </authorList>
    </citation>
    <scope>NUCLEOTIDE SEQUENCE [LARGE SCALE GENOMIC DNA]</scope>
    <source>
        <strain evidence="1">TUM19329</strain>
    </source>
</reference>
<proteinExistence type="predicted"/>
<dbReference type="Proteomes" id="UP000502894">
    <property type="component" value="Chromosome"/>
</dbReference>
<evidence type="ECO:0000313" key="1">
    <source>
        <dbReference type="EMBL" id="BCA95783.1"/>
    </source>
</evidence>